<organism evidence="8 9">
    <name type="scientific">Desulfitobacterium hafniense (strain Y51)</name>
    <dbReference type="NCBI Taxonomy" id="138119"/>
    <lineage>
        <taxon>Bacteria</taxon>
        <taxon>Bacillati</taxon>
        <taxon>Bacillota</taxon>
        <taxon>Clostridia</taxon>
        <taxon>Eubacteriales</taxon>
        <taxon>Desulfitobacteriaceae</taxon>
        <taxon>Desulfitobacterium</taxon>
    </lineage>
</organism>
<evidence type="ECO:0000256" key="5">
    <source>
        <dbReference type="ARBA" id="ARBA00022723"/>
    </source>
</evidence>
<dbReference type="PROSITE" id="PS50972">
    <property type="entry name" value="PTERIN_BINDING"/>
    <property type="match status" value="1"/>
</dbReference>
<dbReference type="STRING" id="138119.DSY3646"/>
<dbReference type="SUPFAM" id="SSF51717">
    <property type="entry name" value="Dihydropteroate synthetase-like"/>
    <property type="match status" value="1"/>
</dbReference>
<dbReference type="GO" id="GO:0046653">
    <property type="term" value="P:tetrahydrofolate metabolic process"/>
    <property type="evidence" value="ECO:0007669"/>
    <property type="project" value="TreeGrafter"/>
</dbReference>
<evidence type="ECO:0000256" key="6">
    <source>
        <dbReference type="ARBA" id="ARBA00023285"/>
    </source>
</evidence>
<keyword evidence="5" id="KW-0479">Metal-binding</keyword>
<dbReference type="InterPro" id="IPR050554">
    <property type="entry name" value="Met_Synthase/Corrinoid"/>
</dbReference>
<evidence type="ECO:0000256" key="2">
    <source>
        <dbReference type="ARBA" id="ARBA00022603"/>
    </source>
</evidence>
<keyword evidence="3" id="KW-0846">Cobalamin</keyword>
<keyword evidence="2" id="KW-0489">Methyltransferase</keyword>
<dbReference type="Pfam" id="PF00809">
    <property type="entry name" value="Pterin_bind"/>
    <property type="match status" value="1"/>
</dbReference>
<protein>
    <recommendedName>
        <fullName evidence="7">Pterin-binding domain-containing protein</fullName>
    </recommendedName>
</protein>
<keyword evidence="6" id="KW-0170">Cobalt</keyword>
<dbReference type="GO" id="GO:0032259">
    <property type="term" value="P:methylation"/>
    <property type="evidence" value="ECO:0007669"/>
    <property type="project" value="UniProtKB-KW"/>
</dbReference>
<dbReference type="EMBL" id="AP008230">
    <property type="protein sequence ID" value="BAE85435.1"/>
    <property type="molecule type" value="Genomic_DNA"/>
</dbReference>
<dbReference type="eggNOG" id="COG1410">
    <property type="taxonomic scope" value="Bacteria"/>
</dbReference>
<proteinExistence type="inferred from homology"/>
<dbReference type="GO" id="GO:0005829">
    <property type="term" value="C:cytosol"/>
    <property type="evidence" value="ECO:0007669"/>
    <property type="project" value="TreeGrafter"/>
</dbReference>
<dbReference type="InterPro" id="IPR011005">
    <property type="entry name" value="Dihydropteroate_synth-like_sf"/>
</dbReference>
<sequence>MGYVMLIIGELINTSRKAIKEAVEKKDAEYIKQVAREQLAAGANYIDVNCGTMVNNEAEVMEWLVNTVQEAVEAPLSIDSPDPKAIEAGLRLAKYGQPMINSISDEKERFEAVLPLAVKYKAKLVALCMDDTGMPETGEDRVRVAQSLYQKLTAVGVADENIYFDPLVKPISAVEKAGVEVLESIKLIKQLYPKVHFTCGLSNVSYGLPNRKVLNRLFVVQTMTMGMDGYILNPTDKGMMGVVYASLALLGQDSYCMNYLTAHRKGLYED</sequence>
<dbReference type="GO" id="GO:0031419">
    <property type="term" value="F:cobalamin binding"/>
    <property type="evidence" value="ECO:0007669"/>
    <property type="project" value="UniProtKB-KW"/>
</dbReference>
<keyword evidence="9" id="KW-1185">Reference proteome</keyword>
<evidence type="ECO:0000256" key="1">
    <source>
        <dbReference type="ARBA" id="ARBA00010398"/>
    </source>
</evidence>
<dbReference type="NCBIfam" id="NF005719">
    <property type="entry name" value="PRK07535.1"/>
    <property type="match status" value="1"/>
</dbReference>
<dbReference type="Proteomes" id="UP000001946">
    <property type="component" value="Chromosome"/>
</dbReference>
<evidence type="ECO:0000313" key="9">
    <source>
        <dbReference type="Proteomes" id="UP000001946"/>
    </source>
</evidence>
<dbReference type="HOGENOM" id="CLU_070996_0_0_9"/>
<comment type="similarity">
    <text evidence="1">Belongs to the vitamin-B12 dependent methionine synthase family.</text>
</comment>
<dbReference type="InterPro" id="IPR000489">
    <property type="entry name" value="Pterin-binding_dom"/>
</dbReference>
<reference evidence="8 9" key="1">
    <citation type="journal article" date="2006" name="J. Bacteriol.">
        <title>Complete genome sequence of the dehalorespiring bacterium Desulfitobacterium hafniense Y51 and comparison with Dehalococcoides ethenogenes 195.</title>
        <authorList>
            <person name="Nonaka H."/>
            <person name="Keresztes G."/>
            <person name="Shinoda Y."/>
            <person name="Ikenaga Y."/>
            <person name="Abe M."/>
            <person name="Naito K."/>
            <person name="Inatomi K."/>
            <person name="Furukawa K."/>
            <person name="Inui M."/>
            <person name="Yukawa H."/>
        </authorList>
    </citation>
    <scope>NUCLEOTIDE SEQUENCE [LARGE SCALE GENOMIC DNA]</scope>
    <source>
        <strain evidence="8 9">Y51</strain>
    </source>
</reference>
<name>Q24RA7_DESHY</name>
<evidence type="ECO:0000259" key="7">
    <source>
        <dbReference type="PROSITE" id="PS50972"/>
    </source>
</evidence>
<dbReference type="Gene3D" id="3.20.20.20">
    <property type="entry name" value="Dihydropteroate synthase-like"/>
    <property type="match status" value="1"/>
</dbReference>
<gene>
    <name evidence="8" type="ordered locus">DSY3646</name>
</gene>
<keyword evidence="4" id="KW-0808">Transferase</keyword>
<feature type="domain" description="Pterin-binding" evidence="7">
    <location>
        <begin position="5"/>
        <end position="270"/>
    </location>
</feature>
<dbReference type="PANTHER" id="PTHR45833:SF1">
    <property type="entry name" value="METHIONINE SYNTHASE"/>
    <property type="match status" value="1"/>
</dbReference>
<accession>Q24RA7</accession>
<dbReference type="AlphaFoldDB" id="Q24RA7"/>
<dbReference type="GO" id="GO:0050667">
    <property type="term" value="P:homocysteine metabolic process"/>
    <property type="evidence" value="ECO:0007669"/>
    <property type="project" value="TreeGrafter"/>
</dbReference>
<dbReference type="KEGG" id="dsy:DSY3646"/>
<evidence type="ECO:0000313" key="8">
    <source>
        <dbReference type="EMBL" id="BAE85435.1"/>
    </source>
</evidence>
<evidence type="ECO:0000256" key="4">
    <source>
        <dbReference type="ARBA" id="ARBA00022679"/>
    </source>
</evidence>
<dbReference type="GO" id="GO:0008705">
    <property type="term" value="F:methionine synthase activity"/>
    <property type="evidence" value="ECO:0007669"/>
    <property type="project" value="TreeGrafter"/>
</dbReference>
<dbReference type="PANTHER" id="PTHR45833">
    <property type="entry name" value="METHIONINE SYNTHASE"/>
    <property type="match status" value="1"/>
</dbReference>
<dbReference type="GO" id="GO:0046872">
    <property type="term" value="F:metal ion binding"/>
    <property type="evidence" value="ECO:0007669"/>
    <property type="project" value="UniProtKB-KW"/>
</dbReference>
<evidence type="ECO:0000256" key="3">
    <source>
        <dbReference type="ARBA" id="ARBA00022628"/>
    </source>
</evidence>